<dbReference type="RefSeq" id="WP_046443036.1">
    <property type="nucleotide sequence ID" value="NZ_CAUERS010000208.1"/>
</dbReference>
<evidence type="ECO:0000313" key="6">
    <source>
        <dbReference type="Proteomes" id="UP000034076"/>
    </source>
</evidence>
<evidence type="ECO:0000313" key="5">
    <source>
        <dbReference type="EMBL" id="KKI51347.1"/>
    </source>
</evidence>
<dbReference type="InterPro" id="IPR028082">
    <property type="entry name" value="Peripla_BP_I"/>
</dbReference>
<dbReference type="EMBL" id="LAYJ01000078">
    <property type="protein sequence ID" value="KKI51347.1"/>
    <property type="molecule type" value="Genomic_DNA"/>
</dbReference>
<protein>
    <submittedName>
        <fullName evidence="5">Periplasmic binding protein/LacI transcriptional regulator</fullName>
    </submittedName>
</protein>
<name>A0A0M2NLP3_9FIRM</name>
<dbReference type="SUPFAM" id="SSF47413">
    <property type="entry name" value="lambda repressor-like DNA-binding domains"/>
    <property type="match status" value="1"/>
</dbReference>
<dbReference type="Gene3D" id="1.10.260.40">
    <property type="entry name" value="lambda repressor-like DNA-binding domains"/>
    <property type="match status" value="1"/>
</dbReference>
<keyword evidence="2" id="KW-0238">DNA-binding</keyword>
<reference evidence="5 6" key="1">
    <citation type="submission" date="2015-04" db="EMBL/GenBank/DDBJ databases">
        <title>Draft genome sequence of bacteremic isolate Catabacter hongkongensis type strain HKU16T.</title>
        <authorList>
            <person name="Lau S.K."/>
            <person name="Teng J.L."/>
            <person name="Huang Y."/>
            <person name="Curreem S.O."/>
            <person name="Tsui S.K."/>
            <person name="Woo P.C."/>
        </authorList>
    </citation>
    <scope>NUCLEOTIDE SEQUENCE [LARGE SCALE GENOMIC DNA]</scope>
    <source>
        <strain evidence="5 6">HKU16</strain>
    </source>
</reference>
<gene>
    <name evidence="5" type="ORF">CHK_1135</name>
</gene>
<proteinExistence type="predicted"/>
<feature type="domain" description="HTH lacI-type" evidence="4">
    <location>
        <begin position="6"/>
        <end position="61"/>
    </location>
</feature>
<dbReference type="OrthoDB" id="43195at2"/>
<dbReference type="SMART" id="SM00354">
    <property type="entry name" value="HTH_LACI"/>
    <property type="match status" value="1"/>
</dbReference>
<keyword evidence="6" id="KW-1185">Reference proteome</keyword>
<comment type="caution">
    <text evidence="5">The sequence shown here is derived from an EMBL/GenBank/DDBJ whole genome shotgun (WGS) entry which is preliminary data.</text>
</comment>
<dbReference type="Pfam" id="PF13377">
    <property type="entry name" value="Peripla_BP_3"/>
    <property type="match status" value="1"/>
</dbReference>
<dbReference type="GO" id="GO:0000976">
    <property type="term" value="F:transcription cis-regulatory region binding"/>
    <property type="evidence" value="ECO:0007669"/>
    <property type="project" value="TreeGrafter"/>
</dbReference>
<dbReference type="PROSITE" id="PS50932">
    <property type="entry name" value="HTH_LACI_2"/>
    <property type="match status" value="1"/>
</dbReference>
<dbReference type="PANTHER" id="PTHR30146:SF109">
    <property type="entry name" value="HTH-TYPE TRANSCRIPTIONAL REGULATOR GALS"/>
    <property type="match status" value="1"/>
</dbReference>
<keyword evidence="1" id="KW-0805">Transcription regulation</keyword>
<keyword evidence="3" id="KW-0804">Transcription</keyword>
<dbReference type="InterPro" id="IPR046335">
    <property type="entry name" value="LacI/GalR-like_sensor"/>
</dbReference>
<evidence type="ECO:0000256" key="1">
    <source>
        <dbReference type="ARBA" id="ARBA00023015"/>
    </source>
</evidence>
<dbReference type="STRING" id="270498.CHK_1135"/>
<accession>A0A0M2NLP3</accession>
<evidence type="ECO:0000256" key="3">
    <source>
        <dbReference type="ARBA" id="ARBA00023163"/>
    </source>
</evidence>
<dbReference type="Proteomes" id="UP000034076">
    <property type="component" value="Unassembled WGS sequence"/>
</dbReference>
<evidence type="ECO:0000259" key="4">
    <source>
        <dbReference type="PROSITE" id="PS50932"/>
    </source>
</evidence>
<dbReference type="AlphaFoldDB" id="A0A0M2NLP3"/>
<evidence type="ECO:0000256" key="2">
    <source>
        <dbReference type="ARBA" id="ARBA00023125"/>
    </source>
</evidence>
<dbReference type="CDD" id="cd06267">
    <property type="entry name" value="PBP1_LacI_sugar_binding-like"/>
    <property type="match status" value="1"/>
</dbReference>
<dbReference type="InterPro" id="IPR010982">
    <property type="entry name" value="Lambda_DNA-bd_dom_sf"/>
</dbReference>
<dbReference type="Gene3D" id="3.40.50.2300">
    <property type="match status" value="2"/>
</dbReference>
<sequence length="336" mass="37397">MNRKKVTTKDIAIAAGVSPTAVSFALNGKEGISNETRHFILETAEKIGYKNVKAAKKSLNIALLFRSDLHDLDQLFYTELNSSMVASCRELPYNLIMTSVYRTDNNIAFSDILHSGLVDGIIVYGDLEIDVLNELKNLHIPFVILDSSRINDTNYAVRVDYKTAAYKAACHLINLGHRDIAYIGNNNKSLYDFNLLTFSGFQKATSENDIALSTNRIQLEVTDKKSLHLCIDKALQGSNKPTAIFCATDYYGILAIRYLHSIGIRVPDDISVIGIDDIAVSQYMIPSLTTVKIDREEIGRCGFELIQKLISGTPCESIQLDSYDVIIRESVSSPRK</sequence>
<dbReference type="CDD" id="cd01392">
    <property type="entry name" value="HTH_LacI"/>
    <property type="match status" value="1"/>
</dbReference>
<dbReference type="InterPro" id="IPR000843">
    <property type="entry name" value="HTH_LacI"/>
</dbReference>
<dbReference type="GO" id="GO:0003700">
    <property type="term" value="F:DNA-binding transcription factor activity"/>
    <property type="evidence" value="ECO:0007669"/>
    <property type="project" value="TreeGrafter"/>
</dbReference>
<dbReference type="Pfam" id="PF00356">
    <property type="entry name" value="LacI"/>
    <property type="match status" value="1"/>
</dbReference>
<dbReference type="SUPFAM" id="SSF53822">
    <property type="entry name" value="Periplasmic binding protein-like I"/>
    <property type="match status" value="1"/>
</dbReference>
<dbReference type="PANTHER" id="PTHR30146">
    <property type="entry name" value="LACI-RELATED TRANSCRIPTIONAL REPRESSOR"/>
    <property type="match status" value="1"/>
</dbReference>
<organism evidence="5 6">
    <name type="scientific">Christensenella hongkongensis</name>
    <dbReference type="NCBI Taxonomy" id="270498"/>
    <lineage>
        <taxon>Bacteria</taxon>
        <taxon>Bacillati</taxon>
        <taxon>Bacillota</taxon>
        <taxon>Clostridia</taxon>
        <taxon>Christensenellales</taxon>
        <taxon>Christensenellaceae</taxon>
        <taxon>Christensenella</taxon>
    </lineage>
</organism>